<evidence type="ECO:0000259" key="2">
    <source>
        <dbReference type="PROSITE" id="PS50090"/>
    </source>
</evidence>
<dbReference type="EMBL" id="MCFE01000260">
    <property type="protein sequence ID" value="ORX92783.1"/>
    <property type="molecule type" value="Genomic_DNA"/>
</dbReference>
<dbReference type="InterPro" id="IPR044822">
    <property type="entry name" value="Myb_DNA-bind_4"/>
</dbReference>
<reference evidence="3 4" key="1">
    <citation type="submission" date="2016-07" db="EMBL/GenBank/DDBJ databases">
        <title>Pervasive Adenine N6-methylation of Active Genes in Fungi.</title>
        <authorList>
            <consortium name="DOE Joint Genome Institute"/>
            <person name="Mondo S.J."/>
            <person name="Dannebaum R.O."/>
            <person name="Kuo R.C."/>
            <person name="Labutti K."/>
            <person name="Haridas S."/>
            <person name="Kuo A."/>
            <person name="Salamov A."/>
            <person name="Ahrendt S.R."/>
            <person name="Lipzen A."/>
            <person name="Sullivan W."/>
            <person name="Andreopoulos W.B."/>
            <person name="Clum A."/>
            <person name="Lindquist E."/>
            <person name="Daum C."/>
            <person name="Ramamoorthy G.K."/>
            <person name="Gryganskyi A."/>
            <person name="Culley D."/>
            <person name="Magnuson J.K."/>
            <person name="James T.Y."/>
            <person name="O'Malley M.A."/>
            <person name="Stajich J.E."/>
            <person name="Spatafora J.W."/>
            <person name="Visel A."/>
            <person name="Grigoriev I.V."/>
        </authorList>
    </citation>
    <scope>NUCLEOTIDE SEQUENCE [LARGE SCALE GENOMIC DNA]</scope>
    <source>
        <strain evidence="3 4">CBS 931.73</strain>
    </source>
</reference>
<evidence type="ECO:0000256" key="1">
    <source>
        <dbReference type="SAM" id="MobiDB-lite"/>
    </source>
</evidence>
<feature type="region of interest" description="Disordered" evidence="1">
    <location>
        <begin position="1"/>
        <end position="24"/>
    </location>
</feature>
<name>A0A1Y1Y474_9FUNG</name>
<sequence length="422" mass="48116">MSTLNNGISTAVEPTTSLSTHTQPHPLETLQTAVAPITAESFADLAVAPIFPHGEITLAEADVESVKQVEEFANEAVQDIVESHAIVQEVESVQAQVTQALNAQSLVSLEEDAQQLREMQALQSQSLPQQEMSEVIQSTPHHESVQKMDYSLTPVSTVEENSPTREASTPSYMVKSVKERELSVSSKRERSENWQHSETKLLLKLWEKYYNELKKYKRNSTVWDRIAEELRAAGFDRNAAQCKSRVRVLMAKYKACLIDDVEDPEAVESFDYYKDLKRLVSGNFTHIGTPEQKDSKSSSPNPFNMMRGSNGALTLGDDSMIDEDEHEHESAISHTPKKRKMVDQLCELVTYLIQRDEKRSKEREEQLQIRQQKHEAKLKERAERIQRREERARARELEMQSVFGTQLELMKSLIETISNQEI</sequence>
<protein>
    <recommendedName>
        <fullName evidence="2">Myb-like domain-containing protein</fullName>
    </recommendedName>
</protein>
<comment type="caution">
    <text evidence="3">The sequence shown here is derived from an EMBL/GenBank/DDBJ whole genome shotgun (WGS) entry which is preliminary data.</text>
</comment>
<feature type="region of interest" description="Disordered" evidence="1">
    <location>
        <begin position="285"/>
        <end position="318"/>
    </location>
</feature>
<evidence type="ECO:0000313" key="4">
    <source>
        <dbReference type="Proteomes" id="UP000193498"/>
    </source>
</evidence>
<dbReference type="InParanoid" id="A0A1Y1Y474"/>
<dbReference type="Gene3D" id="1.10.10.60">
    <property type="entry name" value="Homeodomain-like"/>
    <property type="match status" value="1"/>
</dbReference>
<feature type="compositionally biased region" description="Polar residues" evidence="1">
    <location>
        <begin position="1"/>
        <end position="23"/>
    </location>
</feature>
<dbReference type="Proteomes" id="UP000193498">
    <property type="component" value="Unassembled WGS sequence"/>
</dbReference>
<dbReference type="Pfam" id="PF13837">
    <property type="entry name" value="Myb_DNA-bind_4"/>
    <property type="match status" value="1"/>
</dbReference>
<proteinExistence type="predicted"/>
<feature type="domain" description="Myb-like" evidence="2">
    <location>
        <begin position="186"/>
        <end position="250"/>
    </location>
</feature>
<keyword evidence="4" id="KW-1185">Reference proteome</keyword>
<organism evidence="3 4">
    <name type="scientific">Basidiobolus meristosporus CBS 931.73</name>
    <dbReference type="NCBI Taxonomy" id="1314790"/>
    <lineage>
        <taxon>Eukaryota</taxon>
        <taxon>Fungi</taxon>
        <taxon>Fungi incertae sedis</taxon>
        <taxon>Zoopagomycota</taxon>
        <taxon>Entomophthoromycotina</taxon>
        <taxon>Basidiobolomycetes</taxon>
        <taxon>Basidiobolales</taxon>
        <taxon>Basidiobolaceae</taxon>
        <taxon>Basidiobolus</taxon>
    </lineage>
</organism>
<dbReference type="OrthoDB" id="6493590at2759"/>
<dbReference type="InterPro" id="IPR001005">
    <property type="entry name" value="SANT/Myb"/>
</dbReference>
<dbReference type="PROSITE" id="PS50090">
    <property type="entry name" value="MYB_LIKE"/>
    <property type="match status" value="1"/>
</dbReference>
<dbReference type="PANTHER" id="PTHR47595">
    <property type="entry name" value="HEAT SHOCK 70 KDA PROTEIN 14"/>
    <property type="match status" value="1"/>
</dbReference>
<accession>A0A1Y1Y474</accession>
<gene>
    <name evidence="3" type="ORF">K493DRAFT_338637</name>
</gene>
<dbReference type="PANTHER" id="PTHR47595:SF1">
    <property type="entry name" value="MYB_SANT-LIKE DNA-BINDING DOMAIN-CONTAINING PROTEIN"/>
    <property type="match status" value="1"/>
</dbReference>
<dbReference type="AlphaFoldDB" id="A0A1Y1Y474"/>
<evidence type="ECO:0000313" key="3">
    <source>
        <dbReference type="EMBL" id="ORX92783.1"/>
    </source>
</evidence>